<dbReference type="Proteomes" id="UP000279995">
    <property type="component" value="Chromosome II"/>
</dbReference>
<dbReference type="RefSeq" id="WP_121638391.1">
    <property type="nucleotide sequence ID" value="NZ_CP033066.1"/>
</dbReference>
<feature type="transmembrane region" description="Helical" evidence="1">
    <location>
        <begin position="38"/>
        <end position="71"/>
    </location>
</feature>
<proteinExistence type="predicted"/>
<protein>
    <submittedName>
        <fullName evidence="2">Uncharacterized protein</fullName>
    </submittedName>
</protein>
<dbReference type="AlphaFoldDB" id="A0AAD0U5N4"/>
<keyword evidence="1" id="KW-0472">Membrane</keyword>
<keyword evidence="1" id="KW-1133">Transmembrane helix</keyword>
<evidence type="ECO:0000313" key="2">
    <source>
        <dbReference type="EMBL" id="AYM88470.1"/>
    </source>
</evidence>
<organism evidence="2 3">
    <name type="scientific">Pseudoalteromonas agarivorans</name>
    <dbReference type="NCBI Taxonomy" id="176102"/>
    <lineage>
        <taxon>Bacteria</taxon>
        <taxon>Pseudomonadati</taxon>
        <taxon>Pseudomonadota</taxon>
        <taxon>Gammaproteobacteria</taxon>
        <taxon>Alteromonadales</taxon>
        <taxon>Pseudoalteromonadaceae</taxon>
        <taxon>Pseudoalteromonas</taxon>
    </lineage>
</organism>
<evidence type="ECO:0000313" key="3">
    <source>
        <dbReference type="Proteomes" id="UP000279995"/>
    </source>
</evidence>
<accession>A0AAD0U5N4</accession>
<gene>
    <name evidence="2" type="ORF">D9T18_17400</name>
</gene>
<evidence type="ECO:0000256" key="1">
    <source>
        <dbReference type="SAM" id="Phobius"/>
    </source>
</evidence>
<name>A0AAD0U5N4_9GAMM</name>
<reference evidence="2 3" key="1">
    <citation type="submission" date="2018-10" db="EMBL/GenBank/DDBJ databases">
        <title>Complete Genome Sequence and Transcriptomic Profiles of a Marine Bacterium, Pseudoalteromonas agarivorans Hao 2018.</title>
        <authorList>
            <person name="Hao L."/>
        </authorList>
    </citation>
    <scope>NUCLEOTIDE SEQUENCE [LARGE SCALE GENOMIC DNA]</scope>
    <source>
        <strain evidence="2 3">Hao 2018</strain>
    </source>
</reference>
<dbReference type="EMBL" id="CP033066">
    <property type="protein sequence ID" value="AYM88470.1"/>
    <property type="molecule type" value="Genomic_DNA"/>
</dbReference>
<keyword evidence="1" id="KW-0812">Transmembrane</keyword>
<sequence>MSTVMIVIALACLLAALLLMRSKHYNVAYKWLYCCALIAIALAFFIHVYAVLAGIICTIAAFTVMGILVALSKGKQHT</sequence>